<dbReference type="AlphaFoldDB" id="A0A4P6F956"/>
<proteinExistence type="predicted"/>
<sequence length="263" mass="27543">MSSGSVFVVLAVVGVAVFVGLRLLLRVEGSLRAGTEVVSPLAPADVAAAVERAVPRLLRRLTRTSGSSAALRPVGERSELALEVSWRSAPDGGSIVSVQLAGGAEHPRNVLRYRAMAAKVLAAVAPPDAGGAETAGAETAGAEARAPQPIPHPAPVPVPGAVEDVNVREAIDEILAVVQPIYEKDDSEELKAHVPHLVDRCVALVRADPGLVELVRELRDMAVRGALSDWAANGKPLTDQGWHHLQVALDTAFPEVDLTPAER</sequence>
<name>A0A4P6F956_9MICO</name>
<feature type="compositionally biased region" description="Low complexity" evidence="1">
    <location>
        <begin position="128"/>
        <end position="147"/>
    </location>
</feature>
<dbReference type="Proteomes" id="UP000292118">
    <property type="component" value="Chromosome"/>
</dbReference>
<evidence type="ECO:0000313" key="3">
    <source>
        <dbReference type="EMBL" id="QAY71443.1"/>
    </source>
</evidence>
<keyword evidence="2" id="KW-0812">Transmembrane</keyword>
<keyword evidence="2" id="KW-0472">Membrane</keyword>
<protein>
    <submittedName>
        <fullName evidence="3">Uncharacterized protein</fullName>
    </submittedName>
</protein>
<dbReference type="EMBL" id="CP035493">
    <property type="protein sequence ID" value="QAY71443.1"/>
    <property type="molecule type" value="Genomic_DNA"/>
</dbReference>
<evidence type="ECO:0000313" key="4">
    <source>
        <dbReference type="Proteomes" id="UP000292118"/>
    </source>
</evidence>
<keyword evidence="2" id="KW-1133">Transmembrane helix</keyword>
<dbReference type="KEGG" id="xya:ET471_16560"/>
<evidence type="ECO:0000256" key="2">
    <source>
        <dbReference type="SAM" id="Phobius"/>
    </source>
</evidence>
<evidence type="ECO:0000256" key="1">
    <source>
        <dbReference type="SAM" id="MobiDB-lite"/>
    </source>
</evidence>
<organism evidence="3 4">
    <name type="scientific">Xylanimonas protaetiae</name>
    <dbReference type="NCBI Taxonomy" id="2509457"/>
    <lineage>
        <taxon>Bacteria</taxon>
        <taxon>Bacillati</taxon>
        <taxon>Actinomycetota</taxon>
        <taxon>Actinomycetes</taxon>
        <taxon>Micrococcales</taxon>
        <taxon>Promicromonosporaceae</taxon>
        <taxon>Xylanimonas</taxon>
    </lineage>
</organism>
<feature type="region of interest" description="Disordered" evidence="1">
    <location>
        <begin position="128"/>
        <end position="155"/>
    </location>
</feature>
<dbReference type="RefSeq" id="WP_129190133.1">
    <property type="nucleotide sequence ID" value="NZ_CP035493.1"/>
</dbReference>
<gene>
    <name evidence="3" type="ORF">ET471_16560</name>
</gene>
<keyword evidence="4" id="KW-1185">Reference proteome</keyword>
<accession>A0A4P6F956</accession>
<reference evidence="3 4" key="1">
    <citation type="submission" date="2019-01" db="EMBL/GenBank/DDBJ databases">
        <title>Genome sequencing of strain FW10M-9.</title>
        <authorList>
            <person name="Heo J."/>
            <person name="Kim S.-J."/>
            <person name="Kim J.-S."/>
            <person name="Hong S.-B."/>
            <person name="Kwon S.-W."/>
        </authorList>
    </citation>
    <scope>NUCLEOTIDE SEQUENCE [LARGE SCALE GENOMIC DNA]</scope>
    <source>
        <strain evidence="3 4">FW10M-9</strain>
    </source>
</reference>
<feature type="transmembrane region" description="Helical" evidence="2">
    <location>
        <begin position="6"/>
        <end position="25"/>
    </location>
</feature>